<keyword evidence="4" id="KW-1185">Reference proteome</keyword>
<evidence type="ECO:0000313" key="4">
    <source>
        <dbReference type="Proteomes" id="UP000017746"/>
    </source>
</evidence>
<dbReference type="Proteomes" id="UP000017746">
    <property type="component" value="Chromosome"/>
</dbReference>
<dbReference type="STRING" id="1246995.AFR_01975"/>
<proteinExistence type="predicted"/>
<reference evidence="3 4" key="1">
    <citation type="journal article" date="2014" name="J. Biotechnol.">
        <title>Complete genome sequence of the actinobacterium Actinoplanes friuliensis HAG 010964, producer of the lipopeptide antibiotic friulimycin.</title>
        <authorList>
            <person name="Ruckert C."/>
            <person name="Szczepanowski R."/>
            <person name="Albersmeier A."/>
            <person name="Goesmann A."/>
            <person name="Fischer N."/>
            <person name="Steinkamper A."/>
            <person name="Puhler A."/>
            <person name="Biener R."/>
            <person name="Schwartz D."/>
            <person name="Kalinowski J."/>
        </authorList>
    </citation>
    <scope>NUCLEOTIDE SEQUENCE [LARGE SCALE GENOMIC DNA]</scope>
    <source>
        <strain evidence="3 4">DSM 7358</strain>
    </source>
</reference>
<accession>U5VPF5</accession>
<sequence>MEIRVERAFDEQQTLANLRAAYADALRLQRSVGTTVAVVFAVLAVLLLVFSDATGLAFILLVVVAAGLFYRGLGDRKLRAMTAKLPALVRQVQVITLTSSRVRAEYPLMSVEIAWEAFEKFVETDTAWLLFYGGDQFLAVPKTGLTADKSDEFRKFLSGRFPALPVT</sequence>
<dbReference type="InterPro" id="IPR025588">
    <property type="entry name" value="YcxB-like_C"/>
</dbReference>
<keyword evidence="1" id="KW-0812">Transmembrane</keyword>
<dbReference type="Pfam" id="PF14317">
    <property type="entry name" value="YcxB"/>
    <property type="match status" value="1"/>
</dbReference>
<dbReference type="RefSeq" id="WP_023357627.1">
    <property type="nucleotide sequence ID" value="NC_022657.1"/>
</dbReference>
<dbReference type="HOGENOM" id="CLU_1591062_0_0_11"/>
<dbReference type="AlphaFoldDB" id="U5VPF5"/>
<dbReference type="EMBL" id="CP006272">
    <property type="protein sequence ID" value="AGZ38684.1"/>
    <property type="molecule type" value="Genomic_DNA"/>
</dbReference>
<dbReference type="KEGG" id="afs:AFR_01975"/>
<feature type="transmembrane region" description="Helical" evidence="1">
    <location>
        <begin position="56"/>
        <end position="73"/>
    </location>
</feature>
<feature type="domain" description="YcxB-like C-terminal" evidence="2">
    <location>
        <begin position="104"/>
        <end position="157"/>
    </location>
</feature>
<name>U5VPF5_9ACTN</name>
<feature type="transmembrane region" description="Helical" evidence="1">
    <location>
        <begin position="32"/>
        <end position="50"/>
    </location>
</feature>
<dbReference type="PATRIC" id="fig|1246995.3.peg.400"/>
<gene>
    <name evidence="3" type="ORF">AFR_01975</name>
</gene>
<keyword evidence="1" id="KW-1133">Transmembrane helix</keyword>
<evidence type="ECO:0000256" key="1">
    <source>
        <dbReference type="SAM" id="Phobius"/>
    </source>
</evidence>
<protein>
    <recommendedName>
        <fullName evidence="2">YcxB-like C-terminal domain-containing protein</fullName>
    </recommendedName>
</protein>
<dbReference type="OrthoDB" id="3683583at2"/>
<evidence type="ECO:0000313" key="3">
    <source>
        <dbReference type="EMBL" id="AGZ38684.1"/>
    </source>
</evidence>
<organism evidence="3 4">
    <name type="scientific">Actinoplanes friuliensis DSM 7358</name>
    <dbReference type="NCBI Taxonomy" id="1246995"/>
    <lineage>
        <taxon>Bacteria</taxon>
        <taxon>Bacillati</taxon>
        <taxon>Actinomycetota</taxon>
        <taxon>Actinomycetes</taxon>
        <taxon>Micromonosporales</taxon>
        <taxon>Micromonosporaceae</taxon>
        <taxon>Actinoplanes</taxon>
    </lineage>
</organism>
<evidence type="ECO:0000259" key="2">
    <source>
        <dbReference type="Pfam" id="PF14317"/>
    </source>
</evidence>
<keyword evidence="1" id="KW-0472">Membrane</keyword>